<dbReference type="InterPro" id="IPR002119">
    <property type="entry name" value="Histone_H2A"/>
</dbReference>
<evidence type="ECO:0000313" key="5">
    <source>
        <dbReference type="Proteomes" id="UP000245207"/>
    </source>
</evidence>
<evidence type="ECO:0000313" key="4">
    <source>
        <dbReference type="EMBL" id="PWA83984.1"/>
    </source>
</evidence>
<dbReference type="GO" id="GO:0003677">
    <property type="term" value="F:DNA binding"/>
    <property type="evidence" value="ECO:0007669"/>
    <property type="project" value="UniProtKB-KW"/>
</dbReference>
<dbReference type="InterPro" id="IPR032454">
    <property type="entry name" value="Histone_H2A_C"/>
</dbReference>
<sequence length="149" mass="16524">MKAKKISCIRIPICYIVVQVSVSMLKCVTKIRKYLNTPLEILQFTLLSLDQARLIALNGRFARLLLRRSLISAVDAGSLSIFLIPMLTSFVRSSSRIVPRHIQLAVRNDEELSKLLSDVTIANGSVMPNIHNLLLPKKAGPSKPSEDDG</sequence>
<feature type="transmembrane region" description="Helical" evidence="2">
    <location>
        <begin position="70"/>
        <end position="91"/>
    </location>
</feature>
<dbReference type="Pfam" id="PF16211">
    <property type="entry name" value="Histone_H2A_C"/>
    <property type="match status" value="1"/>
</dbReference>
<reference evidence="4 5" key="1">
    <citation type="journal article" date="2018" name="Mol. Plant">
        <title>The genome of Artemisia annua provides insight into the evolution of Asteraceae family and artemisinin biosynthesis.</title>
        <authorList>
            <person name="Shen Q."/>
            <person name="Zhang L."/>
            <person name="Liao Z."/>
            <person name="Wang S."/>
            <person name="Yan T."/>
            <person name="Shi P."/>
            <person name="Liu M."/>
            <person name="Fu X."/>
            <person name="Pan Q."/>
            <person name="Wang Y."/>
            <person name="Lv Z."/>
            <person name="Lu X."/>
            <person name="Zhang F."/>
            <person name="Jiang W."/>
            <person name="Ma Y."/>
            <person name="Chen M."/>
            <person name="Hao X."/>
            <person name="Li L."/>
            <person name="Tang Y."/>
            <person name="Lv G."/>
            <person name="Zhou Y."/>
            <person name="Sun X."/>
            <person name="Brodelius P.E."/>
            <person name="Rose J.K.C."/>
            <person name="Tang K."/>
        </authorList>
    </citation>
    <scope>NUCLEOTIDE SEQUENCE [LARGE SCALE GENOMIC DNA]</scope>
    <source>
        <strain evidence="5">cv. Huhao1</strain>
        <tissue evidence="4">Leaf</tissue>
    </source>
</reference>
<dbReference type="GO" id="GO:0030527">
    <property type="term" value="F:structural constituent of chromatin"/>
    <property type="evidence" value="ECO:0007669"/>
    <property type="project" value="InterPro"/>
</dbReference>
<accession>A0A2U1PDZ4</accession>
<keyword evidence="5" id="KW-1185">Reference proteome</keyword>
<keyword evidence="1" id="KW-0238">DNA-binding</keyword>
<comment type="caution">
    <text evidence="4">The sequence shown here is derived from an EMBL/GenBank/DDBJ whole genome shotgun (WGS) entry which is preliminary data.</text>
</comment>
<proteinExistence type="inferred from homology"/>
<comment type="subcellular location">
    <subcellularLocation>
        <location evidence="1">Nucleus</location>
    </subcellularLocation>
</comment>
<evidence type="ECO:0000256" key="2">
    <source>
        <dbReference type="SAM" id="Phobius"/>
    </source>
</evidence>
<organism evidence="4 5">
    <name type="scientific">Artemisia annua</name>
    <name type="common">Sweet wormwood</name>
    <dbReference type="NCBI Taxonomy" id="35608"/>
    <lineage>
        <taxon>Eukaryota</taxon>
        <taxon>Viridiplantae</taxon>
        <taxon>Streptophyta</taxon>
        <taxon>Embryophyta</taxon>
        <taxon>Tracheophyta</taxon>
        <taxon>Spermatophyta</taxon>
        <taxon>Magnoliopsida</taxon>
        <taxon>eudicotyledons</taxon>
        <taxon>Gunneridae</taxon>
        <taxon>Pentapetalae</taxon>
        <taxon>asterids</taxon>
        <taxon>campanulids</taxon>
        <taxon>Asterales</taxon>
        <taxon>Asteraceae</taxon>
        <taxon>Asteroideae</taxon>
        <taxon>Anthemideae</taxon>
        <taxon>Artemisiinae</taxon>
        <taxon>Artemisia</taxon>
    </lineage>
</organism>
<dbReference type="InterPro" id="IPR009072">
    <property type="entry name" value="Histone-fold"/>
</dbReference>
<dbReference type="EMBL" id="PKPP01001284">
    <property type="protein sequence ID" value="PWA83984.1"/>
    <property type="molecule type" value="Genomic_DNA"/>
</dbReference>
<protein>
    <recommendedName>
        <fullName evidence="1">Histone H2A</fullName>
    </recommendedName>
</protein>
<evidence type="ECO:0000256" key="1">
    <source>
        <dbReference type="RuleBase" id="RU003767"/>
    </source>
</evidence>
<dbReference type="PRINTS" id="PR00620">
    <property type="entry name" value="HISTONEH2A"/>
</dbReference>
<dbReference type="STRING" id="35608.A0A2U1PDZ4"/>
<dbReference type="PANTHER" id="PTHR23430">
    <property type="entry name" value="HISTONE H2A"/>
    <property type="match status" value="1"/>
</dbReference>
<gene>
    <name evidence="4" type="ORF">CTI12_AA070880</name>
</gene>
<keyword evidence="1" id="KW-0539">Nucleus</keyword>
<dbReference type="GO" id="GO:0046982">
    <property type="term" value="F:protein heterodimerization activity"/>
    <property type="evidence" value="ECO:0007669"/>
    <property type="project" value="InterPro"/>
</dbReference>
<keyword evidence="1" id="KW-0544">Nucleosome core</keyword>
<feature type="domain" description="Histone H2A C-terminal" evidence="3">
    <location>
        <begin position="110"/>
        <end position="143"/>
    </location>
</feature>
<dbReference type="Gene3D" id="1.10.20.10">
    <property type="entry name" value="Histone, subunit A"/>
    <property type="match status" value="1"/>
</dbReference>
<keyword evidence="2" id="KW-0472">Membrane</keyword>
<dbReference type="OrthoDB" id="9421954at2759"/>
<name>A0A2U1PDZ4_ARTAN</name>
<dbReference type="Proteomes" id="UP000245207">
    <property type="component" value="Unassembled WGS sequence"/>
</dbReference>
<dbReference type="SUPFAM" id="SSF47113">
    <property type="entry name" value="Histone-fold"/>
    <property type="match status" value="1"/>
</dbReference>
<dbReference type="SMART" id="SM00414">
    <property type="entry name" value="H2A"/>
    <property type="match status" value="1"/>
</dbReference>
<dbReference type="GO" id="GO:0000786">
    <property type="term" value="C:nucleosome"/>
    <property type="evidence" value="ECO:0007669"/>
    <property type="project" value="UniProtKB-KW"/>
</dbReference>
<comment type="subunit">
    <text evidence="1">The nucleosome is a histone octamer containing two molecules each of H2A, H2B, H3 and H4 assembled in one H3-H4 heterotetramer and two H2A-H2B heterodimers. The octamer wraps approximately 147 bp of DNA.</text>
</comment>
<keyword evidence="1" id="KW-0158">Chromosome</keyword>
<keyword evidence="2" id="KW-0812">Transmembrane</keyword>
<dbReference type="GO" id="GO:0005634">
    <property type="term" value="C:nucleus"/>
    <property type="evidence" value="ECO:0007669"/>
    <property type="project" value="UniProtKB-SubCell"/>
</dbReference>
<evidence type="ECO:0000259" key="3">
    <source>
        <dbReference type="Pfam" id="PF16211"/>
    </source>
</evidence>
<dbReference type="AlphaFoldDB" id="A0A2U1PDZ4"/>
<keyword evidence="2" id="KW-1133">Transmembrane helix</keyword>
<comment type="similarity">
    <text evidence="1">Belongs to the histone H2A family.</text>
</comment>